<evidence type="ECO:0000313" key="2">
    <source>
        <dbReference type="Proteomes" id="UP001054902"/>
    </source>
</evidence>
<accession>A0AAD3CE17</accession>
<sequence length="320" mass="36454">MNISTFQSNLDFIKNLYFREEWKDRNCRKEILAALEEANTKIEKAFGESLHRLYDHKPSIKAVGKVVKKFPSTLSYADENGQIPIQWAAADDGFEYVPILAKEGIKHEVGGEDARGGLLMIDPSSDEEVNSLQWLVYAADEDEDRLRVLKELQKSGLLVKKDIQEQNLMFSSFCEGNQMRFEYLADWDPNALIETRIRDKPLIHHIIASQSEEAAIILALKNGFKYHPSTGGLLFVENDNGTTAFDCLCNKIGEEKAMSLLHEILTPDCKYPILHHVFIKAPQEKDIFMEKFPPSIKHYHIKTTVSIAKHTALLFNIQSS</sequence>
<dbReference type="Proteomes" id="UP001054902">
    <property type="component" value="Unassembled WGS sequence"/>
</dbReference>
<protein>
    <submittedName>
        <fullName evidence="1">Uncharacterized protein</fullName>
    </submittedName>
</protein>
<evidence type="ECO:0000313" key="1">
    <source>
        <dbReference type="EMBL" id="GFH44081.1"/>
    </source>
</evidence>
<comment type="caution">
    <text evidence="1">The sequence shown here is derived from an EMBL/GenBank/DDBJ whole genome shotgun (WGS) entry which is preliminary data.</text>
</comment>
<dbReference type="EMBL" id="BLLK01000019">
    <property type="protein sequence ID" value="GFH44081.1"/>
    <property type="molecule type" value="Genomic_DNA"/>
</dbReference>
<reference evidence="1 2" key="1">
    <citation type="journal article" date="2021" name="Sci. Rep.">
        <title>The genome of the diatom Chaetoceros tenuissimus carries an ancient integrated fragment of an extant virus.</title>
        <authorList>
            <person name="Hongo Y."/>
            <person name="Kimura K."/>
            <person name="Takaki Y."/>
            <person name="Yoshida Y."/>
            <person name="Baba S."/>
            <person name="Kobayashi G."/>
            <person name="Nagasaki K."/>
            <person name="Hano T."/>
            <person name="Tomaru Y."/>
        </authorList>
    </citation>
    <scope>NUCLEOTIDE SEQUENCE [LARGE SCALE GENOMIC DNA]</scope>
    <source>
        <strain evidence="1 2">NIES-3715</strain>
    </source>
</reference>
<gene>
    <name evidence="1" type="ORF">CTEN210_00555</name>
</gene>
<dbReference type="AlphaFoldDB" id="A0AAD3CE17"/>
<name>A0AAD3CE17_9STRA</name>
<keyword evidence="2" id="KW-1185">Reference proteome</keyword>
<proteinExistence type="predicted"/>
<organism evidence="1 2">
    <name type="scientific">Chaetoceros tenuissimus</name>
    <dbReference type="NCBI Taxonomy" id="426638"/>
    <lineage>
        <taxon>Eukaryota</taxon>
        <taxon>Sar</taxon>
        <taxon>Stramenopiles</taxon>
        <taxon>Ochrophyta</taxon>
        <taxon>Bacillariophyta</taxon>
        <taxon>Coscinodiscophyceae</taxon>
        <taxon>Chaetocerotophycidae</taxon>
        <taxon>Chaetocerotales</taxon>
        <taxon>Chaetocerotaceae</taxon>
        <taxon>Chaetoceros</taxon>
    </lineage>
</organism>